<proteinExistence type="predicted"/>
<feature type="compositionally biased region" description="Gly residues" evidence="1">
    <location>
        <begin position="742"/>
        <end position="754"/>
    </location>
</feature>
<dbReference type="InterPro" id="IPR037066">
    <property type="entry name" value="Plug_dom_sf"/>
</dbReference>
<dbReference type="RefSeq" id="WP_250749185.1">
    <property type="nucleotide sequence ID" value="NZ_CP098401.1"/>
</dbReference>
<dbReference type="PANTHER" id="PTHR47234">
    <property type="match status" value="1"/>
</dbReference>
<sequence length="938" mass="98804">MTRIPFLLATTAAFLTPGGAYAQSAPAPTPAPEAETEAGDGAESEPITVVGQRERGSVPGDIKPEQVIRAADIRAYGVSSITELLAELSPQIGAGRGRDGGQPVVLLNGRRISGFREIRDLPTEAIERTEILPPEAAQQLGYRADQRVVNIVLRRRFRAVTAELQGSGATAGDRYTAASDVNIVRIARDKRLNVNVHYDGATPIYEDDRDIVPTPPTRPYGILGNLTPANGQAVIDPSLGGATVAGVPEGATGRLPASAFLNPANSSDFGAYRTLAAATRKFSANGTYSRPIGKVAASLNVNLESTSSDSELGLASTSFTVPAGNPFSPFTNPVTVNRYLLEAGPRERSADGTLAHVGLALNGDVGTWRWSLTSNYDRTLSRTLTDAGIDFTPLAARIAANDPAINPFARFDAALVGPYAQDFARSVSNVANVEGVANGPLLTLPAGKVNASVKAGFENSDFDARAIRAGVATTSGTTRGVGSGQVRVDVPITSRRNDVLAAIGNLSLNGSYAVDRTSDFGALTTYGYGLNWSPIPQVFFLASVNDEDGAPTTAQLTNPVIVTPAARIFDFVTGQSVDVQRIDGGNPNLRADSRRVTALTLNVTPLNSVDLRLSAEYTATRTLSPIASLPAPTAALEAAFPDRFTRDAAGQLVRFDNRPVNFARSDQQQLRTGITFSRRLGKMPERPASGFGGFGGRRGGQGDGAAPAVQPGSTAPPPASGDAPRAEGGEGRRSEGQRGEGRGGFGGGGFGGGNFNPNSPRAQAFFASPQARALGNVGRLQVSVFHTWRLEDSVLIRPGVPQLDLLDGDALDTRGGRAKHQLEFNAGITRGGYGLRASGNWQSGTFVRGGTPRAPTDLNFAPLTTLTLRAFADFNPLMKVTRDHPVLRGLRVQLAVRNVFDAKLKVTDATGTVPLNYQPDLLDPTGRVVSISLRKLLF</sequence>
<dbReference type="EMBL" id="CP098401">
    <property type="protein sequence ID" value="URW74595.1"/>
    <property type="molecule type" value="Genomic_DNA"/>
</dbReference>
<dbReference type="SUPFAM" id="SSF56935">
    <property type="entry name" value="Porins"/>
    <property type="match status" value="1"/>
</dbReference>
<feature type="compositionally biased region" description="Gly residues" evidence="1">
    <location>
        <begin position="690"/>
        <end position="703"/>
    </location>
</feature>
<dbReference type="PANTHER" id="PTHR47234:SF1">
    <property type="entry name" value="TONB-DEPENDENT RECEPTOR"/>
    <property type="match status" value="1"/>
</dbReference>
<keyword evidence="2" id="KW-0732">Signal</keyword>
<evidence type="ECO:0000313" key="3">
    <source>
        <dbReference type="EMBL" id="URW74595.1"/>
    </source>
</evidence>
<feature type="signal peptide" evidence="2">
    <location>
        <begin position="1"/>
        <end position="22"/>
    </location>
</feature>
<accession>A0ABY4TQC2</accession>
<reference evidence="3" key="1">
    <citation type="submission" date="2022-05" db="EMBL/GenBank/DDBJ databases">
        <title>Sphingomonas sp. strain RMG20 Genome sequencing and assembly.</title>
        <authorList>
            <person name="Kim I."/>
        </authorList>
    </citation>
    <scope>NUCLEOTIDE SEQUENCE</scope>
    <source>
        <strain evidence="3">RMG20</strain>
    </source>
</reference>
<dbReference type="Proteomes" id="UP001055580">
    <property type="component" value="Chromosome"/>
</dbReference>
<feature type="region of interest" description="Disordered" evidence="1">
    <location>
        <begin position="21"/>
        <end position="45"/>
    </location>
</feature>
<feature type="region of interest" description="Disordered" evidence="1">
    <location>
        <begin position="674"/>
        <end position="762"/>
    </location>
</feature>
<keyword evidence="4" id="KW-1185">Reference proteome</keyword>
<dbReference type="Gene3D" id="2.170.130.10">
    <property type="entry name" value="TonB-dependent receptor, plug domain"/>
    <property type="match status" value="1"/>
</dbReference>
<evidence type="ECO:0000256" key="2">
    <source>
        <dbReference type="SAM" id="SignalP"/>
    </source>
</evidence>
<evidence type="ECO:0000256" key="1">
    <source>
        <dbReference type="SAM" id="MobiDB-lite"/>
    </source>
</evidence>
<evidence type="ECO:0000313" key="4">
    <source>
        <dbReference type="Proteomes" id="UP001055580"/>
    </source>
</evidence>
<gene>
    <name evidence="3" type="ORF">M9980_08390</name>
</gene>
<feature type="compositionally biased region" description="Basic and acidic residues" evidence="1">
    <location>
        <begin position="724"/>
        <end position="741"/>
    </location>
</feature>
<keyword evidence="3" id="KW-0675">Receptor</keyword>
<name>A0ABY4TQC2_9SPHN</name>
<protein>
    <submittedName>
        <fullName evidence="3">TonB-dependent receptor</fullName>
    </submittedName>
</protein>
<organism evidence="3 4">
    <name type="scientific">Sphingomonas donggukensis</name>
    <dbReference type="NCBI Taxonomy" id="2949093"/>
    <lineage>
        <taxon>Bacteria</taxon>
        <taxon>Pseudomonadati</taxon>
        <taxon>Pseudomonadota</taxon>
        <taxon>Alphaproteobacteria</taxon>
        <taxon>Sphingomonadales</taxon>
        <taxon>Sphingomonadaceae</taxon>
        <taxon>Sphingomonas</taxon>
    </lineage>
</organism>
<feature type="chain" id="PRO_5045267768" evidence="2">
    <location>
        <begin position="23"/>
        <end position="938"/>
    </location>
</feature>
<feature type="compositionally biased region" description="Acidic residues" evidence="1">
    <location>
        <begin position="34"/>
        <end position="43"/>
    </location>
</feature>